<name>A0A507D006_9FUNG</name>
<organism evidence="2 3">
    <name type="scientific">Synchytrium endobioticum</name>
    <dbReference type="NCBI Taxonomy" id="286115"/>
    <lineage>
        <taxon>Eukaryota</taxon>
        <taxon>Fungi</taxon>
        <taxon>Fungi incertae sedis</taxon>
        <taxon>Chytridiomycota</taxon>
        <taxon>Chytridiomycota incertae sedis</taxon>
        <taxon>Chytridiomycetes</taxon>
        <taxon>Synchytriales</taxon>
        <taxon>Synchytriaceae</taxon>
        <taxon>Synchytrium</taxon>
    </lineage>
</organism>
<proteinExistence type="predicted"/>
<feature type="signal peptide" evidence="1">
    <location>
        <begin position="1"/>
        <end position="20"/>
    </location>
</feature>
<dbReference type="VEuPathDB" id="FungiDB:SeMB42_g05646"/>
<evidence type="ECO:0000256" key="1">
    <source>
        <dbReference type="SAM" id="SignalP"/>
    </source>
</evidence>
<comment type="caution">
    <text evidence="2">The sequence shown here is derived from an EMBL/GenBank/DDBJ whole genome shotgun (WGS) entry which is preliminary data.</text>
</comment>
<keyword evidence="1" id="KW-0732">Signal</keyword>
<sequence length="191" mass="20832">MKSNFVAVHLLVVLPLLVCCAQKGGKPTLACLSGNCLASHANSINYLDVRTDFPDKSRQVQTSIQVNGRTPGTRLVKRGVNVIAEQVRRNNQSSPEGRNALQREFNGALHIRPGRFLPTVDDRAISPESNGCPLTSLFPSAWSTWRLNLRSTLLLVYLGVSPIDCRGLKGEMAATGPTPYIIHDTSQNNTP</sequence>
<gene>
    <name evidence="2" type="ORF">SeLEV6574_g04314</name>
</gene>
<feature type="chain" id="PRO_5021368567" evidence="1">
    <location>
        <begin position="21"/>
        <end position="191"/>
    </location>
</feature>
<protein>
    <submittedName>
        <fullName evidence="2">Uncharacterized protein</fullName>
    </submittedName>
</protein>
<evidence type="ECO:0000313" key="3">
    <source>
        <dbReference type="Proteomes" id="UP000320475"/>
    </source>
</evidence>
<dbReference type="AlphaFoldDB" id="A0A507D006"/>
<reference evidence="2 3" key="1">
    <citation type="journal article" date="2019" name="Sci. Rep.">
        <title>Comparative genomics of chytrid fungi reveal insights into the obligate biotrophic and pathogenic lifestyle of Synchytrium endobioticum.</title>
        <authorList>
            <person name="van de Vossenberg B.T.L.H."/>
            <person name="Warris S."/>
            <person name="Nguyen H.D.T."/>
            <person name="van Gent-Pelzer M.P.E."/>
            <person name="Joly D.L."/>
            <person name="van de Geest H.C."/>
            <person name="Bonants P.J.M."/>
            <person name="Smith D.S."/>
            <person name="Levesque C.A."/>
            <person name="van der Lee T.A.J."/>
        </authorList>
    </citation>
    <scope>NUCLEOTIDE SEQUENCE [LARGE SCALE GENOMIC DNA]</scope>
    <source>
        <strain evidence="2 3">LEV6574</strain>
    </source>
</reference>
<dbReference type="EMBL" id="QEAM01000169">
    <property type="protein sequence ID" value="TPX44735.1"/>
    <property type="molecule type" value="Genomic_DNA"/>
</dbReference>
<accession>A0A507D006</accession>
<evidence type="ECO:0000313" key="2">
    <source>
        <dbReference type="EMBL" id="TPX44735.1"/>
    </source>
</evidence>
<dbReference type="Proteomes" id="UP000320475">
    <property type="component" value="Unassembled WGS sequence"/>
</dbReference>